<keyword evidence="2" id="KW-1185">Reference proteome</keyword>
<gene>
    <name evidence="1" type="primary">AVEN_170258_1</name>
    <name evidence="1" type="ORF">TNCT_643061</name>
</gene>
<dbReference type="InterPro" id="IPR043128">
    <property type="entry name" value="Rev_trsase/Diguanyl_cyclase"/>
</dbReference>
<dbReference type="SUPFAM" id="SSF56672">
    <property type="entry name" value="DNA/RNA polymerases"/>
    <property type="match status" value="1"/>
</dbReference>
<dbReference type="GO" id="GO:0071897">
    <property type="term" value="P:DNA biosynthetic process"/>
    <property type="evidence" value="ECO:0007669"/>
    <property type="project" value="UniProtKB-ARBA"/>
</dbReference>
<dbReference type="Proteomes" id="UP000887116">
    <property type="component" value="Unassembled WGS sequence"/>
</dbReference>
<proteinExistence type="predicted"/>
<dbReference type="OrthoDB" id="6435738at2759"/>
<evidence type="ECO:0000313" key="2">
    <source>
        <dbReference type="Proteomes" id="UP000887116"/>
    </source>
</evidence>
<name>A0A8X6LJ22_TRICU</name>
<comment type="caution">
    <text evidence="1">The sequence shown here is derived from an EMBL/GenBank/DDBJ whole genome shotgun (WGS) entry which is preliminary data.</text>
</comment>
<evidence type="ECO:0000313" key="1">
    <source>
        <dbReference type="EMBL" id="GFR09129.1"/>
    </source>
</evidence>
<dbReference type="Gene3D" id="3.30.70.270">
    <property type="match status" value="1"/>
</dbReference>
<protein>
    <submittedName>
        <fullName evidence="1">Integrase catalytic domain-containing protein</fullName>
    </submittedName>
</protein>
<dbReference type="AlphaFoldDB" id="A0A8X6LJ22"/>
<dbReference type="PANTHER" id="PTHR47331">
    <property type="entry name" value="PHD-TYPE DOMAIN-CONTAINING PROTEIN"/>
    <property type="match status" value="1"/>
</dbReference>
<sequence length="183" mass="21396">MRVQLFRNVESRAYAQKFLEIGEGYLEPYQEEEDIIERIEPFNENDNEPFLPQRPVLKDNSTTKVRPVFDGSARQRNCPSLNDCLEKGSNLIELIPSLINKFRFGKFGLISDIEKAFLQIEIQASDRKYLKFLRWEHGQREKLKCFQHKRVVFGILSSPFLLGATIEFHLSNAPHLQEELLVN</sequence>
<dbReference type="Gene3D" id="3.10.10.10">
    <property type="entry name" value="HIV Type 1 Reverse Transcriptase, subunit A, domain 1"/>
    <property type="match status" value="1"/>
</dbReference>
<organism evidence="1 2">
    <name type="scientific">Trichonephila clavata</name>
    <name type="common">Joro spider</name>
    <name type="synonym">Nephila clavata</name>
    <dbReference type="NCBI Taxonomy" id="2740835"/>
    <lineage>
        <taxon>Eukaryota</taxon>
        <taxon>Metazoa</taxon>
        <taxon>Ecdysozoa</taxon>
        <taxon>Arthropoda</taxon>
        <taxon>Chelicerata</taxon>
        <taxon>Arachnida</taxon>
        <taxon>Araneae</taxon>
        <taxon>Araneomorphae</taxon>
        <taxon>Entelegynae</taxon>
        <taxon>Araneoidea</taxon>
        <taxon>Nephilidae</taxon>
        <taxon>Trichonephila</taxon>
    </lineage>
</organism>
<accession>A0A8X6LJ22</accession>
<reference evidence="1" key="1">
    <citation type="submission" date="2020-07" db="EMBL/GenBank/DDBJ databases">
        <title>Multicomponent nature underlies the extraordinary mechanical properties of spider dragline silk.</title>
        <authorList>
            <person name="Kono N."/>
            <person name="Nakamura H."/>
            <person name="Mori M."/>
            <person name="Yoshida Y."/>
            <person name="Ohtoshi R."/>
            <person name="Malay A.D."/>
            <person name="Moran D.A.P."/>
            <person name="Tomita M."/>
            <person name="Numata K."/>
            <person name="Arakawa K."/>
        </authorList>
    </citation>
    <scope>NUCLEOTIDE SEQUENCE</scope>
</reference>
<dbReference type="EMBL" id="BMAO01026372">
    <property type="protein sequence ID" value="GFR09129.1"/>
    <property type="molecule type" value="Genomic_DNA"/>
</dbReference>
<dbReference type="InterPro" id="IPR043502">
    <property type="entry name" value="DNA/RNA_pol_sf"/>
</dbReference>